<dbReference type="InterPro" id="IPR015421">
    <property type="entry name" value="PyrdxlP-dep_Trfase_major"/>
</dbReference>
<evidence type="ECO:0000256" key="2">
    <source>
        <dbReference type="ARBA" id="ARBA00010008"/>
    </source>
</evidence>
<dbReference type="OrthoDB" id="2382073at2759"/>
<dbReference type="Proteomes" id="UP000799441">
    <property type="component" value="Unassembled WGS sequence"/>
</dbReference>
<dbReference type="InterPro" id="IPR015422">
    <property type="entry name" value="PyrdxlP-dep_Trfase_small"/>
</dbReference>
<dbReference type="GO" id="GO:0016740">
    <property type="term" value="F:transferase activity"/>
    <property type="evidence" value="ECO:0007669"/>
    <property type="project" value="UniProtKB-KW"/>
</dbReference>
<dbReference type="PANTHER" id="PTHR13693">
    <property type="entry name" value="CLASS II AMINOTRANSFERASE/8-AMINO-7-OXONONANOATE SYNTHASE"/>
    <property type="match status" value="1"/>
</dbReference>
<evidence type="ECO:0000313" key="6">
    <source>
        <dbReference type="EMBL" id="KAF2717384.1"/>
    </source>
</evidence>
<keyword evidence="7" id="KW-1185">Reference proteome</keyword>
<dbReference type="EMBL" id="MU003845">
    <property type="protein sequence ID" value="KAF2717384.1"/>
    <property type="molecule type" value="Genomic_DNA"/>
</dbReference>
<keyword evidence="4" id="KW-0663">Pyridoxal phosphate</keyword>
<dbReference type="PANTHER" id="PTHR13693:SF77">
    <property type="entry name" value="8-AMINO-7-OXONONANOATE SYNTHASE"/>
    <property type="match status" value="1"/>
</dbReference>
<gene>
    <name evidence="6" type="ORF">K431DRAFT_288599</name>
</gene>
<organism evidence="6 7">
    <name type="scientific">Polychaeton citri CBS 116435</name>
    <dbReference type="NCBI Taxonomy" id="1314669"/>
    <lineage>
        <taxon>Eukaryota</taxon>
        <taxon>Fungi</taxon>
        <taxon>Dikarya</taxon>
        <taxon>Ascomycota</taxon>
        <taxon>Pezizomycotina</taxon>
        <taxon>Dothideomycetes</taxon>
        <taxon>Dothideomycetidae</taxon>
        <taxon>Capnodiales</taxon>
        <taxon>Capnodiaceae</taxon>
        <taxon>Polychaeton</taxon>
    </lineage>
</organism>
<comment type="similarity">
    <text evidence="2">Belongs to the class-II pyridoxal-phosphate-dependent aminotransferase family. BioF subfamily.</text>
</comment>
<accession>A0A9P4Q0B2</accession>
<sequence length="440" mass="47908">MANDGTADKPMSILEETVSLTLERRKAHGGFRRLTLNPPGSVDFSSNDFLSLAASPRLRSQYLHELREAESTSLGSGGSRLLDGNSTYAEELERQIAAFHGARCGLLSNSGFDANVSIFSTLPQPGDIIIYDEYIHASVHDGMRLSRATKKTSFAHNSVSALKLILESLLPTLNSSSHSKTPSIFIAVEAIYSMDGDIAPLTAIHELMNTLLSPGTGHLIVDEAHSTGVLGPRGRGLVSDLKLESHVTIRLHTFGKALAANGAIILCTSPILRTYLFNYARPLIYTTFLSLPTLAAVKASYTLLSSGQLESKQAHVTYLISSLHSRLLALDSAFPTNFPRHLLQVPLEEPKTPIFSLQSSKPKELAAYCQRNELMVRGIVAPTVPLGKERIRVCLHGGNTEKDLERLVKVLGEWVEEEVQGLRVGRSGELGEQRAPLARL</sequence>
<dbReference type="GO" id="GO:0030170">
    <property type="term" value="F:pyridoxal phosphate binding"/>
    <property type="evidence" value="ECO:0007669"/>
    <property type="project" value="InterPro"/>
</dbReference>
<dbReference type="GO" id="GO:0009102">
    <property type="term" value="P:biotin biosynthetic process"/>
    <property type="evidence" value="ECO:0007669"/>
    <property type="project" value="TreeGrafter"/>
</dbReference>
<name>A0A9P4Q0B2_9PEZI</name>
<comment type="caution">
    <text evidence="6">The sequence shown here is derived from an EMBL/GenBank/DDBJ whole genome shotgun (WGS) entry which is preliminary data.</text>
</comment>
<keyword evidence="3 6" id="KW-0808">Transferase</keyword>
<protein>
    <submittedName>
        <fullName evidence="6">PLP-dependent transferase</fullName>
    </submittedName>
</protein>
<dbReference type="InterPro" id="IPR004839">
    <property type="entry name" value="Aminotransferase_I/II_large"/>
</dbReference>
<dbReference type="AlphaFoldDB" id="A0A9P4Q0B2"/>
<feature type="domain" description="Aminotransferase class I/classII large" evidence="5">
    <location>
        <begin position="42"/>
        <end position="411"/>
    </location>
</feature>
<evidence type="ECO:0000256" key="1">
    <source>
        <dbReference type="ARBA" id="ARBA00001933"/>
    </source>
</evidence>
<dbReference type="Gene3D" id="3.40.640.10">
    <property type="entry name" value="Type I PLP-dependent aspartate aminotransferase-like (Major domain)"/>
    <property type="match status" value="1"/>
</dbReference>
<dbReference type="InterPro" id="IPR050087">
    <property type="entry name" value="AON_synthase_class-II"/>
</dbReference>
<dbReference type="SUPFAM" id="SSF53383">
    <property type="entry name" value="PLP-dependent transferases"/>
    <property type="match status" value="1"/>
</dbReference>
<evidence type="ECO:0000259" key="5">
    <source>
        <dbReference type="Pfam" id="PF00155"/>
    </source>
</evidence>
<evidence type="ECO:0000256" key="3">
    <source>
        <dbReference type="ARBA" id="ARBA00022679"/>
    </source>
</evidence>
<dbReference type="Gene3D" id="3.90.1150.10">
    <property type="entry name" value="Aspartate Aminotransferase, domain 1"/>
    <property type="match status" value="1"/>
</dbReference>
<dbReference type="InterPro" id="IPR015424">
    <property type="entry name" value="PyrdxlP-dep_Trfase"/>
</dbReference>
<dbReference type="Pfam" id="PF00155">
    <property type="entry name" value="Aminotran_1_2"/>
    <property type="match status" value="1"/>
</dbReference>
<proteinExistence type="inferred from homology"/>
<comment type="cofactor">
    <cofactor evidence="1">
        <name>pyridoxal 5'-phosphate</name>
        <dbReference type="ChEBI" id="CHEBI:597326"/>
    </cofactor>
</comment>
<evidence type="ECO:0000256" key="4">
    <source>
        <dbReference type="ARBA" id="ARBA00022898"/>
    </source>
</evidence>
<reference evidence="6" key="1">
    <citation type="journal article" date="2020" name="Stud. Mycol.">
        <title>101 Dothideomycetes genomes: a test case for predicting lifestyles and emergence of pathogens.</title>
        <authorList>
            <person name="Haridas S."/>
            <person name="Albert R."/>
            <person name="Binder M."/>
            <person name="Bloem J."/>
            <person name="Labutti K."/>
            <person name="Salamov A."/>
            <person name="Andreopoulos B."/>
            <person name="Baker S."/>
            <person name="Barry K."/>
            <person name="Bills G."/>
            <person name="Bluhm B."/>
            <person name="Cannon C."/>
            <person name="Castanera R."/>
            <person name="Culley D."/>
            <person name="Daum C."/>
            <person name="Ezra D."/>
            <person name="Gonzalez J."/>
            <person name="Henrissat B."/>
            <person name="Kuo A."/>
            <person name="Liang C."/>
            <person name="Lipzen A."/>
            <person name="Lutzoni F."/>
            <person name="Magnuson J."/>
            <person name="Mondo S."/>
            <person name="Nolan M."/>
            <person name="Ohm R."/>
            <person name="Pangilinan J."/>
            <person name="Park H.-J."/>
            <person name="Ramirez L."/>
            <person name="Alfaro M."/>
            <person name="Sun H."/>
            <person name="Tritt A."/>
            <person name="Yoshinaga Y."/>
            <person name="Zwiers L.-H."/>
            <person name="Turgeon B."/>
            <person name="Goodwin S."/>
            <person name="Spatafora J."/>
            <person name="Crous P."/>
            <person name="Grigoriev I."/>
        </authorList>
    </citation>
    <scope>NUCLEOTIDE SEQUENCE</scope>
    <source>
        <strain evidence="6">CBS 116435</strain>
    </source>
</reference>
<evidence type="ECO:0000313" key="7">
    <source>
        <dbReference type="Proteomes" id="UP000799441"/>
    </source>
</evidence>